<protein>
    <submittedName>
        <fullName evidence="1">Uncharacterized protein</fullName>
    </submittedName>
</protein>
<gene>
    <name evidence="1" type="ORF">SAMN04488005_1634</name>
</gene>
<keyword evidence="2" id="KW-1185">Reference proteome</keyword>
<dbReference type="AlphaFoldDB" id="A0A1I6GGQ5"/>
<proteinExistence type="predicted"/>
<name>A0A1I6GGQ5_9RHOB</name>
<reference evidence="2" key="1">
    <citation type="submission" date="2016-10" db="EMBL/GenBank/DDBJ databases">
        <authorList>
            <person name="Varghese N."/>
            <person name="Submissions S."/>
        </authorList>
    </citation>
    <scope>NUCLEOTIDE SEQUENCE [LARGE SCALE GENOMIC DNA]</scope>
    <source>
        <strain evidence="2">DSM 26879</strain>
    </source>
</reference>
<organism evidence="1 2">
    <name type="scientific">Yoonia tamlensis</name>
    <dbReference type="NCBI Taxonomy" id="390270"/>
    <lineage>
        <taxon>Bacteria</taxon>
        <taxon>Pseudomonadati</taxon>
        <taxon>Pseudomonadota</taxon>
        <taxon>Alphaproteobacteria</taxon>
        <taxon>Rhodobacterales</taxon>
        <taxon>Paracoccaceae</taxon>
        <taxon>Yoonia</taxon>
    </lineage>
</organism>
<sequence length="78" mass="9196">MAELSTFASTEEKEKLWNEVFRPYEHGLNSIYAEQMEPTDLKNFIALLQRFKITSSQEEHVNEVIELLKTELEIKCPH</sequence>
<evidence type="ECO:0000313" key="1">
    <source>
        <dbReference type="EMBL" id="SFR41338.1"/>
    </source>
</evidence>
<dbReference type="EMBL" id="FOYP01000001">
    <property type="protein sequence ID" value="SFR41338.1"/>
    <property type="molecule type" value="Genomic_DNA"/>
</dbReference>
<accession>A0A1I6GGQ5</accession>
<evidence type="ECO:0000313" key="2">
    <source>
        <dbReference type="Proteomes" id="UP000199478"/>
    </source>
</evidence>
<dbReference type="STRING" id="390270.SAMN04488005_1634"/>
<dbReference type="Proteomes" id="UP000199478">
    <property type="component" value="Unassembled WGS sequence"/>
</dbReference>